<dbReference type="SMART" id="SM00353">
    <property type="entry name" value="HLH"/>
    <property type="match status" value="1"/>
</dbReference>
<dbReference type="GO" id="GO:0000160">
    <property type="term" value="P:phosphorelay signal transduction system"/>
    <property type="evidence" value="ECO:0007669"/>
    <property type="project" value="UniProtKB-KW"/>
</dbReference>
<dbReference type="InterPro" id="IPR001294">
    <property type="entry name" value="Phytochrome"/>
</dbReference>
<evidence type="ECO:0000256" key="4">
    <source>
        <dbReference type="ARBA" id="ARBA00022679"/>
    </source>
</evidence>
<evidence type="ECO:0000256" key="1">
    <source>
        <dbReference type="ARBA" id="ARBA00022543"/>
    </source>
</evidence>
<evidence type="ECO:0000256" key="9">
    <source>
        <dbReference type="ARBA" id="ARBA00023012"/>
    </source>
</evidence>
<dbReference type="InterPro" id="IPR043150">
    <property type="entry name" value="Phytochrome_PHY_sf"/>
</dbReference>
<dbReference type="PANTHER" id="PTHR43065:SF10">
    <property type="entry name" value="PEROXIDE STRESS-ACTIVATED HISTIDINE KINASE MAK3"/>
    <property type="match status" value="1"/>
</dbReference>
<dbReference type="PROSITE" id="PS50046">
    <property type="entry name" value="PHYTOCHROME_2"/>
    <property type="match status" value="1"/>
</dbReference>
<proteinExistence type="predicted"/>
<dbReference type="InterPro" id="IPR000014">
    <property type="entry name" value="PAS"/>
</dbReference>
<dbReference type="SUPFAM" id="SSF55785">
    <property type="entry name" value="PYP-like sensor domain (PAS domain)"/>
    <property type="match status" value="2"/>
</dbReference>
<dbReference type="InterPro" id="IPR011598">
    <property type="entry name" value="bHLH_dom"/>
</dbReference>
<dbReference type="PRINTS" id="PR01033">
    <property type="entry name" value="PHYTOCHROME"/>
</dbReference>
<keyword evidence="1" id="KW-0600">Photoreceptor protein</keyword>
<dbReference type="PANTHER" id="PTHR43065">
    <property type="entry name" value="SENSOR HISTIDINE KINASE"/>
    <property type="match status" value="1"/>
</dbReference>
<evidence type="ECO:0000259" key="15">
    <source>
        <dbReference type="PROSITE" id="PS50888"/>
    </source>
</evidence>
<dbReference type="InterPro" id="IPR036638">
    <property type="entry name" value="HLH_DNA-bd_sf"/>
</dbReference>
<evidence type="ECO:0000256" key="7">
    <source>
        <dbReference type="ARBA" id="ARBA00022840"/>
    </source>
</evidence>
<dbReference type="AlphaFoldDB" id="V9PWX6"/>
<feature type="region of interest" description="Disordered" evidence="12">
    <location>
        <begin position="858"/>
        <end position="881"/>
    </location>
</feature>
<dbReference type="CDD" id="cd00130">
    <property type="entry name" value="PAS"/>
    <property type="match status" value="1"/>
</dbReference>
<keyword evidence="9" id="KW-0902">Two-component regulatory system</keyword>
<feature type="domain" description="PAS" evidence="14">
    <location>
        <begin position="665"/>
        <end position="736"/>
    </location>
</feature>
<keyword evidence="8" id="KW-0157">Chromophore</keyword>
<dbReference type="Gene3D" id="3.30.450.270">
    <property type="match status" value="1"/>
</dbReference>
<dbReference type="InterPro" id="IPR013767">
    <property type="entry name" value="PAS_fold"/>
</dbReference>
<dbReference type="Pfam" id="PF01590">
    <property type="entry name" value="GAF"/>
    <property type="match status" value="1"/>
</dbReference>
<reference evidence="16" key="2">
    <citation type="submission" date="2014-01" db="EMBL/GenBank/DDBJ databases">
        <title>Eukaryote host origin of plant phytochromes.</title>
        <authorList>
            <person name="Duanmu D."/>
            <person name="Bachy C."/>
            <person name="Rockwell N."/>
            <person name="Jimenez J."/>
            <person name="Wong C."/>
            <person name="Sudek S."/>
            <person name="Martin S."/>
            <person name="Ngan C."/>
            <person name="Reistetter E."/>
            <person name="Price D."/>
            <person name="van Baren J."/>
            <person name="Bhattacharya D."/>
            <person name="Reyes-Prieto A."/>
            <person name="Wei C."/>
            <person name="Worden A."/>
            <person name="Lagarias J."/>
        </authorList>
    </citation>
    <scope>NUCLEOTIDE SEQUENCE</scope>
</reference>
<evidence type="ECO:0000259" key="13">
    <source>
        <dbReference type="PROSITE" id="PS50046"/>
    </source>
</evidence>
<dbReference type="SUPFAM" id="SSF55781">
    <property type="entry name" value="GAF domain-like"/>
    <property type="match status" value="2"/>
</dbReference>
<dbReference type="InterPro" id="IPR029016">
    <property type="entry name" value="GAF-like_dom_sf"/>
</dbReference>
<keyword evidence="3" id="KW-0716">Sensory transduction</keyword>
<keyword evidence="6" id="KW-0418">Kinase</keyword>
<organism evidence="16">
    <name type="scientific">Cyanophora paradoxa</name>
    <dbReference type="NCBI Taxonomy" id="2762"/>
    <lineage>
        <taxon>Eukaryota</taxon>
        <taxon>Glaucocystophyceae</taxon>
        <taxon>Cyanophorales</taxon>
        <taxon>Cyanophoraceae</taxon>
        <taxon>Cyanophora</taxon>
    </lineage>
</organism>
<dbReference type="GO" id="GO:0009881">
    <property type="term" value="F:photoreceptor activity"/>
    <property type="evidence" value="ECO:0007669"/>
    <property type="project" value="UniProtKB-KW"/>
</dbReference>
<dbReference type="Gene3D" id="3.30.450.20">
    <property type="entry name" value="PAS domain"/>
    <property type="match status" value="2"/>
</dbReference>
<dbReference type="GO" id="GO:0005524">
    <property type="term" value="F:ATP binding"/>
    <property type="evidence" value="ECO:0007669"/>
    <property type="project" value="UniProtKB-KW"/>
</dbReference>
<evidence type="ECO:0000256" key="3">
    <source>
        <dbReference type="ARBA" id="ARBA00022606"/>
    </source>
</evidence>
<dbReference type="GO" id="GO:0009584">
    <property type="term" value="P:detection of visible light"/>
    <property type="evidence" value="ECO:0007669"/>
    <property type="project" value="InterPro"/>
</dbReference>
<dbReference type="Pfam" id="PF00360">
    <property type="entry name" value="PHY"/>
    <property type="match status" value="1"/>
</dbReference>
<dbReference type="PROSITE" id="PS50888">
    <property type="entry name" value="BHLH"/>
    <property type="match status" value="1"/>
</dbReference>
<dbReference type="InterPro" id="IPR016132">
    <property type="entry name" value="Phyto_chromo_attachment"/>
</dbReference>
<dbReference type="Pfam" id="PF00989">
    <property type="entry name" value="PAS"/>
    <property type="match status" value="1"/>
</dbReference>
<dbReference type="GO" id="GO:0006355">
    <property type="term" value="P:regulation of DNA-templated transcription"/>
    <property type="evidence" value="ECO:0007669"/>
    <property type="project" value="InterPro"/>
</dbReference>
<evidence type="ECO:0000256" key="5">
    <source>
        <dbReference type="ARBA" id="ARBA00022741"/>
    </source>
</evidence>
<dbReference type="Pfam" id="PF00010">
    <property type="entry name" value="HLH"/>
    <property type="match status" value="1"/>
</dbReference>
<evidence type="ECO:0000256" key="11">
    <source>
        <dbReference type="SAM" id="Coils"/>
    </source>
</evidence>
<keyword evidence="10" id="KW-0675">Receptor</keyword>
<evidence type="ECO:0000256" key="2">
    <source>
        <dbReference type="ARBA" id="ARBA00022553"/>
    </source>
</evidence>
<keyword evidence="7" id="KW-0067">ATP-binding</keyword>
<protein>
    <submittedName>
        <fullName evidence="16">Phytochrome sensor 2</fullName>
    </submittedName>
</protein>
<dbReference type="Gene3D" id="4.10.280.10">
    <property type="entry name" value="Helix-loop-helix DNA-binding domain"/>
    <property type="match status" value="1"/>
</dbReference>
<keyword evidence="5" id="KW-0547">Nucleotide-binding</keyword>
<dbReference type="GO" id="GO:0046983">
    <property type="term" value="F:protein dimerization activity"/>
    <property type="evidence" value="ECO:0007669"/>
    <property type="project" value="InterPro"/>
</dbReference>
<sequence length="881" mass="96301">MPIFIPKQFAEVKPARRRENHSEVERRRRDLINERIEELRRIVPETTGSQANKATVLGKAIDHLNILADENAKLQKDKETLMNELEKLRVMSIGDAGPSESAAAKRKRRLVEDGRPDGFIDAVTAQRVNYEPIATIGAVQHHGILLAIRDADWTIAQVSSNVEALVAIPPDQLVSQHISSLFDEESVRVIQSAVGDEGEIRVASPVLVSTIRRDNGERVIWDGLFHRASSCVVLELEPFSRDITLVFSDSGRIRAALENLENAASVDELCQILAHEVSDITGFDRVMVYRFGAEGHGKVLAEVLKKEGIEPYLGLNFPATDIPTVARNLFVLNRVRVIADAFAKPCEVTPAVSPVTERPLDMSKSVLRAVSRCHTQYLKNMGVAASISNAIVKDKKLWGLFICYSYSPKRLSFEHREACILLSRVLSALLARKEQQDLRQHIARAKEIQAQFLDQLLLDGRFPEGLCTGRPNVFDILDCGGAAVYTRAAGLATFGRTPSPIDLRDLIEWLNSNMTDDVWCTDCLSEHFEGAAFVRDVASGLLAVSLSHFPGDYALWFRPEVIQEENWGGPLKDAIVRGENGSLNPRASFQKYVQLVKGKAVAFSQRDITCARALRMTVLDVASIGLAPAMHAVDGMAGTLGGRDGALRRLHEKLEHAGSELLGMFQQEVDGLVETMPLPLLATDRDYRITDWNLMASKLTAYPRAEMIGASFLSRALDPTQAGHVRDLFDRLLADAQGGHGHPGTPARPFSSLSATSSSASTFASTPAHHVGSEIHTIIRTRGGGMQCTLYAAPRRDADGNAIGVIAILHPETNMAHAPASVGPEVIAARAYSQSVLFELVKKWLPCFNAVHIATSSQTAPGTPLAASSVASSPPQHMMQG</sequence>
<dbReference type="InterPro" id="IPR035965">
    <property type="entry name" value="PAS-like_dom_sf"/>
</dbReference>
<feature type="coiled-coil region" evidence="11">
    <location>
        <begin position="64"/>
        <end position="91"/>
    </location>
</feature>
<accession>V9PWX6</accession>
<feature type="compositionally biased region" description="Low complexity" evidence="12">
    <location>
        <begin position="864"/>
        <end position="875"/>
    </location>
</feature>
<feature type="domain" description="Phytochrome chromophore attachment site" evidence="13">
    <location>
        <begin position="265"/>
        <end position="424"/>
    </location>
</feature>
<evidence type="ECO:0000256" key="8">
    <source>
        <dbReference type="ARBA" id="ARBA00022991"/>
    </source>
</evidence>
<feature type="domain" description="BHLH" evidence="15">
    <location>
        <begin position="16"/>
        <end position="67"/>
    </location>
</feature>
<dbReference type="InterPro" id="IPR013654">
    <property type="entry name" value="PAS_2"/>
</dbReference>
<gene>
    <name evidence="16" type="primary">GPS2</name>
</gene>
<evidence type="ECO:0000256" key="10">
    <source>
        <dbReference type="ARBA" id="ARBA00023170"/>
    </source>
</evidence>
<dbReference type="PROSITE" id="PS50112">
    <property type="entry name" value="PAS"/>
    <property type="match status" value="1"/>
</dbReference>
<dbReference type="InterPro" id="IPR003018">
    <property type="entry name" value="GAF"/>
</dbReference>
<dbReference type="Gene3D" id="3.30.450.40">
    <property type="match status" value="1"/>
</dbReference>
<keyword evidence="2" id="KW-0597">Phosphoprotein</keyword>
<dbReference type="EMBL" id="KF615870">
    <property type="protein sequence ID" value="AHB62100.1"/>
    <property type="molecule type" value="Genomic_DNA"/>
</dbReference>
<reference evidence="16" key="1">
    <citation type="submission" date="2013-09" db="EMBL/GenBank/DDBJ databases">
        <authorList>
            <person name="Price D.C."/>
            <person name="Bhattacharya D."/>
            <person name="Lagarias J.C."/>
        </authorList>
    </citation>
    <scope>NUCLEOTIDE SEQUENCE</scope>
</reference>
<dbReference type="InterPro" id="IPR013515">
    <property type="entry name" value="Phytochrome_cen-reg"/>
</dbReference>
<dbReference type="Pfam" id="PF08446">
    <property type="entry name" value="PAS_2"/>
    <property type="match status" value="1"/>
</dbReference>
<evidence type="ECO:0000256" key="6">
    <source>
        <dbReference type="ARBA" id="ARBA00022777"/>
    </source>
</evidence>
<keyword evidence="11" id="KW-0175">Coiled coil</keyword>
<evidence type="ECO:0000259" key="14">
    <source>
        <dbReference type="PROSITE" id="PS50112"/>
    </source>
</evidence>
<evidence type="ECO:0000256" key="12">
    <source>
        <dbReference type="SAM" id="MobiDB-lite"/>
    </source>
</evidence>
<keyword evidence="4" id="KW-0808">Transferase</keyword>
<dbReference type="GO" id="GO:0016301">
    <property type="term" value="F:kinase activity"/>
    <property type="evidence" value="ECO:0007669"/>
    <property type="project" value="UniProtKB-KW"/>
</dbReference>
<dbReference type="SUPFAM" id="SSF47459">
    <property type="entry name" value="HLH, helix-loop-helix DNA-binding domain"/>
    <property type="match status" value="1"/>
</dbReference>
<name>V9PWX6_CYAPA</name>
<dbReference type="SMART" id="SM00091">
    <property type="entry name" value="PAS"/>
    <property type="match status" value="2"/>
</dbReference>
<evidence type="ECO:0000313" key="16">
    <source>
        <dbReference type="EMBL" id="AHB62100.1"/>
    </source>
</evidence>